<organism evidence="2 3">
    <name type="scientific">Junco hyemalis</name>
    <name type="common">Dark-eyed junco</name>
    <dbReference type="NCBI Taxonomy" id="40217"/>
    <lineage>
        <taxon>Eukaryota</taxon>
        <taxon>Metazoa</taxon>
        <taxon>Chordata</taxon>
        <taxon>Craniata</taxon>
        <taxon>Vertebrata</taxon>
        <taxon>Euteleostomi</taxon>
        <taxon>Archelosauria</taxon>
        <taxon>Archosauria</taxon>
        <taxon>Dinosauria</taxon>
        <taxon>Saurischia</taxon>
        <taxon>Theropoda</taxon>
        <taxon>Coelurosauria</taxon>
        <taxon>Aves</taxon>
        <taxon>Neognathae</taxon>
        <taxon>Neoaves</taxon>
        <taxon>Telluraves</taxon>
        <taxon>Australaves</taxon>
        <taxon>Passeriformes</taxon>
        <taxon>Passerellidae</taxon>
        <taxon>Junco</taxon>
    </lineage>
</organism>
<reference evidence="2" key="1">
    <citation type="submission" date="2025-08" db="UniProtKB">
        <authorList>
            <consortium name="Ensembl"/>
        </authorList>
    </citation>
    <scope>IDENTIFICATION</scope>
</reference>
<feature type="region of interest" description="Disordered" evidence="1">
    <location>
        <begin position="300"/>
        <end position="336"/>
    </location>
</feature>
<evidence type="ECO:0000313" key="3">
    <source>
        <dbReference type="Proteomes" id="UP000694408"/>
    </source>
</evidence>
<keyword evidence="3" id="KW-1185">Reference proteome</keyword>
<feature type="compositionally biased region" description="Basic and acidic residues" evidence="1">
    <location>
        <begin position="300"/>
        <end position="321"/>
    </location>
</feature>
<evidence type="ECO:0000256" key="1">
    <source>
        <dbReference type="SAM" id="MobiDB-lite"/>
    </source>
</evidence>
<proteinExistence type="predicted"/>
<dbReference type="InterPro" id="IPR040247">
    <property type="entry name" value="DUF5524"/>
</dbReference>
<feature type="region of interest" description="Disordered" evidence="1">
    <location>
        <begin position="228"/>
        <end position="268"/>
    </location>
</feature>
<dbReference type="OMA" id="MVYEEFH"/>
<dbReference type="AlphaFoldDB" id="A0A8C5JA66"/>
<protein>
    <submittedName>
        <fullName evidence="2">Chromosome 7 open reading frame 57</fullName>
    </submittedName>
</protein>
<feature type="region of interest" description="Disordered" evidence="1">
    <location>
        <begin position="1"/>
        <end position="35"/>
    </location>
</feature>
<sequence>MAPGSPGCRRGGSGDPGQRPGTDPPGRSGLCRCGLTPGSGSALGSSWGWVWAQPERVCVPGAPQRAAPGSAVLTATERHPLRLESLRQQYPMALKQPEKSPLPSQILGLSDLPRAPHEVPLPGCHRKRIKETDSAYVRLAKQGGRPDLLRHYTPVVMKSPPAAYAAPDWFTHCASPAGIEKPRSCVSSLPDFMVHREFVAGDRHGKSYERRRGPFEFDTKNVWQREAEDKENAEKKKVKLPPISPKYPSRMPTVSTKEFSGENKLSLPPMPAQRKIEAVNFSKLISNGYGTDWLQQCTGWEKKIDETSENSEHSEDSEHSESPPASNELKATVSGM</sequence>
<name>A0A8C5JA66_JUNHY</name>
<evidence type="ECO:0000313" key="2">
    <source>
        <dbReference type="Ensembl" id="ENSJHYP00000015347.1"/>
    </source>
</evidence>
<accession>A0A8C5JA66</accession>
<reference evidence="2" key="2">
    <citation type="submission" date="2025-09" db="UniProtKB">
        <authorList>
            <consortium name="Ensembl"/>
        </authorList>
    </citation>
    <scope>IDENTIFICATION</scope>
</reference>
<dbReference type="Pfam" id="PF17662">
    <property type="entry name" value="DUF5524"/>
    <property type="match status" value="1"/>
</dbReference>
<dbReference type="Proteomes" id="UP000694408">
    <property type="component" value="Unplaced"/>
</dbReference>
<dbReference type="PANTHER" id="PTHR31097">
    <property type="entry name" value="SI:DKEY-276J7.1"/>
    <property type="match status" value="1"/>
</dbReference>
<dbReference type="Ensembl" id="ENSJHYT00000018515.1">
    <property type="protein sequence ID" value="ENSJHYP00000015347.1"/>
    <property type="gene ID" value="ENSJHYG00000011797.1"/>
</dbReference>
<dbReference type="PANTHER" id="PTHR31097:SF2">
    <property type="entry name" value="CHROMOSOME 7 OPEN READING FRAME 57"/>
    <property type="match status" value="1"/>
</dbReference>